<evidence type="ECO:0008006" key="3">
    <source>
        <dbReference type="Google" id="ProtNLM"/>
    </source>
</evidence>
<evidence type="ECO:0000313" key="1">
    <source>
        <dbReference type="EMBL" id="KAJ2750468.1"/>
    </source>
</evidence>
<evidence type="ECO:0000313" key="2">
    <source>
        <dbReference type="Proteomes" id="UP001140011"/>
    </source>
</evidence>
<gene>
    <name evidence="1" type="ORF">GGI19_005090</name>
</gene>
<keyword evidence="2" id="KW-1185">Reference proteome</keyword>
<dbReference type="EMBL" id="JANBUH010000556">
    <property type="protein sequence ID" value="KAJ2750468.1"/>
    <property type="molecule type" value="Genomic_DNA"/>
</dbReference>
<sequence length="350" mass="39209">MSSRSQFQALPIELIAKIIEYLEGRPRNSFDVKMNNHNWKKKILYPLLSVSEAWCEAALVSICDNCKVIFDNAQFRKNRPVKRVVMTAPSWRHMFRNSEEAIAWSRYNGAIFPLAIKLVVKLNKFGPTRSSVYANSSNPDGPFDSVARRQRVVDFARILLRLTPAANSVSVVTISVDAIGKPCRALGALFVSELCPGSITCLDVRCHINLPIFTLSLRDVSGLTSIIHGARVPCSPIARLAYHNAYTLRELHVAPAMRDDWTSLISCGNKAPMAYTSLVSLSMNITSTFNAKGWKTVKGVVPFPILIKLDTSGAYPFNDDAPFRGNRRTLQRRYADELHLHCPNNWRTSV</sequence>
<accession>A0A9W8GXD4</accession>
<comment type="caution">
    <text evidence="1">The sequence shown here is derived from an EMBL/GenBank/DDBJ whole genome shotgun (WGS) entry which is preliminary data.</text>
</comment>
<dbReference type="AlphaFoldDB" id="A0A9W8GXD4"/>
<name>A0A9W8GXD4_9FUNG</name>
<dbReference type="Proteomes" id="UP001140011">
    <property type="component" value="Unassembled WGS sequence"/>
</dbReference>
<protein>
    <recommendedName>
        <fullName evidence="3">F-box domain-containing protein</fullName>
    </recommendedName>
</protein>
<reference evidence="1" key="1">
    <citation type="submission" date="2022-07" db="EMBL/GenBank/DDBJ databases">
        <title>Phylogenomic reconstructions and comparative analyses of Kickxellomycotina fungi.</title>
        <authorList>
            <person name="Reynolds N.K."/>
            <person name="Stajich J.E."/>
            <person name="Barry K."/>
            <person name="Grigoriev I.V."/>
            <person name="Crous P."/>
            <person name="Smith M.E."/>
        </authorList>
    </citation>
    <scope>NUCLEOTIDE SEQUENCE</scope>
    <source>
        <strain evidence="1">BCRC 34297</strain>
    </source>
</reference>
<organism evidence="1 2">
    <name type="scientific">Coemansia pectinata</name>
    <dbReference type="NCBI Taxonomy" id="1052879"/>
    <lineage>
        <taxon>Eukaryota</taxon>
        <taxon>Fungi</taxon>
        <taxon>Fungi incertae sedis</taxon>
        <taxon>Zoopagomycota</taxon>
        <taxon>Kickxellomycotina</taxon>
        <taxon>Kickxellomycetes</taxon>
        <taxon>Kickxellales</taxon>
        <taxon>Kickxellaceae</taxon>
        <taxon>Coemansia</taxon>
    </lineage>
</organism>
<proteinExistence type="predicted"/>